<name>A0A2S9H225_9BURK</name>
<dbReference type="EMBL" id="PUGF01000004">
    <property type="protein sequence ID" value="PRC94041.1"/>
    <property type="molecule type" value="Genomic_DNA"/>
</dbReference>
<evidence type="ECO:0000313" key="3">
    <source>
        <dbReference type="Proteomes" id="UP000237839"/>
    </source>
</evidence>
<evidence type="ECO:0000256" key="1">
    <source>
        <dbReference type="SAM" id="MobiDB-lite"/>
    </source>
</evidence>
<protein>
    <submittedName>
        <fullName evidence="2">Uncharacterized protein</fullName>
    </submittedName>
</protein>
<feature type="compositionally biased region" description="Basic and acidic residues" evidence="1">
    <location>
        <begin position="77"/>
        <end position="86"/>
    </location>
</feature>
<evidence type="ECO:0000313" key="2">
    <source>
        <dbReference type="EMBL" id="PRC94041.1"/>
    </source>
</evidence>
<feature type="region of interest" description="Disordered" evidence="1">
    <location>
        <begin position="54"/>
        <end position="86"/>
    </location>
</feature>
<proteinExistence type="predicted"/>
<accession>A0A2S9H225</accession>
<dbReference type="Proteomes" id="UP000237839">
    <property type="component" value="Unassembled WGS sequence"/>
</dbReference>
<comment type="caution">
    <text evidence="2">The sequence shown here is derived from an EMBL/GenBank/DDBJ whole genome shotgun (WGS) entry which is preliminary data.</text>
</comment>
<dbReference type="RefSeq" id="WP_133166870.1">
    <property type="nucleotide sequence ID" value="NZ_PUGF01000004.1"/>
</dbReference>
<gene>
    <name evidence="2" type="ORF">S2091_1214</name>
</gene>
<sequence>MKPATQSHSKHARISSNIILGLGLLADPVLALDKVVDDDGNKAQRVVISRSLRAAGSGCSTSSHPAIFHPPSVDGYRSNRTDRSAS</sequence>
<reference evidence="2 3" key="1">
    <citation type="submission" date="2018-02" db="EMBL/GenBank/DDBJ databases">
        <title>Solimicrobium silvestre gen. nov., sp. nov., isolated from alpine forest soil.</title>
        <authorList>
            <person name="Margesin R."/>
            <person name="Albuquerque L."/>
            <person name="Zhang D.-C."/>
            <person name="Froufe H.J.C."/>
            <person name="Severino R."/>
            <person name="Roxo I."/>
            <person name="Egas C."/>
            <person name="Da Costa M.S."/>
        </authorList>
    </citation>
    <scope>NUCLEOTIDE SEQUENCE [LARGE SCALE GENOMIC DNA]</scope>
    <source>
        <strain evidence="2 3">S20-91</strain>
    </source>
</reference>
<organism evidence="2 3">
    <name type="scientific">Solimicrobium silvestre</name>
    <dbReference type="NCBI Taxonomy" id="2099400"/>
    <lineage>
        <taxon>Bacteria</taxon>
        <taxon>Pseudomonadati</taxon>
        <taxon>Pseudomonadota</taxon>
        <taxon>Betaproteobacteria</taxon>
        <taxon>Burkholderiales</taxon>
        <taxon>Oxalobacteraceae</taxon>
        <taxon>Solimicrobium</taxon>
    </lineage>
</organism>
<dbReference type="AlphaFoldDB" id="A0A2S9H225"/>
<keyword evidence="3" id="KW-1185">Reference proteome</keyword>